<dbReference type="Proteomes" id="UP000092445">
    <property type="component" value="Unassembled WGS sequence"/>
</dbReference>
<keyword evidence="2" id="KW-1185">Reference proteome</keyword>
<dbReference type="AlphaFoldDB" id="A0A1A9ZKI9"/>
<reference evidence="2" key="1">
    <citation type="submission" date="2014-03" db="EMBL/GenBank/DDBJ databases">
        <authorList>
            <person name="Aksoy S."/>
            <person name="Warren W."/>
            <person name="Wilson R.K."/>
        </authorList>
    </citation>
    <scope>NUCLEOTIDE SEQUENCE [LARGE SCALE GENOMIC DNA]</scope>
    <source>
        <strain evidence="2">IAEA</strain>
    </source>
</reference>
<dbReference type="EnsemblMetazoa" id="GPAI017637-RA">
    <property type="protein sequence ID" value="GPAI017637-PA"/>
    <property type="gene ID" value="GPAI017637"/>
</dbReference>
<reference evidence="1" key="2">
    <citation type="submission" date="2020-05" db="UniProtKB">
        <authorList>
            <consortium name="EnsemblMetazoa"/>
        </authorList>
    </citation>
    <scope>IDENTIFICATION</scope>
    <source>
        <strain evidence="1">IAEA</strain>
    </source>
</reference>
<proteinExistence type="predicted"/>
<organism evidence="1 2">
    <name type="scientific">Glossina pallidipes</name>
    <name type="common">Tsetse fly</name>
    <dbReference type="NCBI Taxonomy" id="7398"/>
    <lineage>
        <taxon>Eukaryota</taxon>
        <taxon>Metazoa</taxon>
        <taxon>Ecdysozoa</taxon>
        <taxon>Arthropoda</taxon>
        <taxon>Hexapoda</taxon>
        <taxon>Insecta</taxon>
        <taxon>Pterygota</taxon>
        <taxon>Neoptera</taxon>
        <taxon>Endopterygota</taxon>
        <taxon>Diptera</taxon>
        <taxon>Brachycera</taxon>
        <taxon>Muscomorpha</taxon>
        <taxon>Hippoboscoidea</taxon>
        <taxon>Glossinidae</taxon>
        <taxon>Glossina</taxon>
    </lineage>
</organism>
<dbReference type="VEuPathDB" id="VectorBase:GPAI017637"/>
<name>A0A1A9ZKI9_GLOPL</name>
<accession>A0A1A9ZKI9</accession>
<evidence type="ECO:0000313" key="2">
    <source>
        <dbReference type="Proteomes" id="UP000092445"/>
    </source>
</evidence>
<evidence type="ECO:0000313" key="1">
    <source>
        <dbReference type="EnsemblMetazoa" id="GPAI017637-PA"/>
    </source>
</evidence>
<protein>
    <submittedName>
        <fullName evidence="1">Uncharacterized protein</fullName>
    </submittedName>
</protein>
<sequence length="117" mass="13164">MSMPCSSANRDITANKRLPKSGILRLDITKPKRSSGGSVEFRSQPQWFASVLQFCCLIMSRDLHGEDMRDSTKWTQTNKYTFPNSTAPIASYETKFAKLFKNSSEMFLASLKSASIL</sequence>